<dbReference type="SUPFAM" id="SSF57850">
    <property type="entry name" value="RING/U-box"/>
    <property type="match status" value="1"/>
</dbReference>
<dbReference type="InterPro" id="IPR013083">
    <property type="entry name" value="Znf_RING/FYVE/PHD"/>
</dbReference>
<evidence type="ECO:0000256" key="4">
    <source>
        <dbReference type="ARBA" id="ARBA00022679"/>
    </source>
</evidence>
<dbReference type="PROSITE" id="PS50089">
    <property type="entry name" value="ZF_RING_2"/>
    <property type="match status" value="1"/>
</dbReference>
<keyword evidence="10" id="KW-0862">Zinc</keyword>
<dbReference type="AlphaFoldDB" id="C1C051"/>
<evidence type="ECO:0000256" key="13">
    <source>
        <dbReference type="ARBA" id="ARBA00023136"/>
    </source>
</evidence>
<dbReference type="EC" id="2.3.2.27" evidence="3"/>
<keyword evidence="11 15" id="KW-1133">Transmembrane helix</keyword>
<evidence type="ECO:0000256" key="8">
    <source>
        <dbReference type="ARBA" id="ARBA00022786"/>
    </source>
</evidence>
<dbReference type="GO" id="GO:0061630">
    <property type="term" value="F:ubiquitin protein ligase activity"/>
    <property type="evidence" value="ECO:0007669"/>
    <property type="project" value="UniProtKB-EC"/>
</dbReference>
<keyword evidence="6" id="KW-0479">Metal-binding</keyword>
<evidence type="ECO:0000259" key="16">
    <source>
        <dbReference type="PROSITE" id="PS50089"/>
    </source>
</evidence>
<accession>C1C051</accession>
<comment type="subcellular location">
    <subcellularLocation>
        <location evidence="2">Mitochondrion outer membrane</location>
        <topology evidence="2">Multi-pass membrane protein</topology>
    </subcellularLocation>
</comment>
<feature type="domain" description="RING-type" evidence="16">
    <location>
        <begin position="324"/>
        <end position="363"/>
    </location>
</feature>
<protein>
    <recommendedName>
        <fullName evidence="3">RING-type E3 ubiquitin transferase</fullName>
        <ecNumber evidence="3">2.3.2.27</ecNumber>
    </recommendedName>
</protein>
<evidence type="ECO:0000256" key="12">
    <source>
        <dbReference type="ARBA" id="ARBA00023128"/>
    </source>
</evidence>
<dbReference type="GO" id="GO:0005741">
    <property type="term" value="C:mitochondrial outer membrane"/>
    <property type="evidence" value="ECO:0007669"/>
    <property type="project" value="UniProtKB-SubCell"/>
</dbReference>
<dbReference type="InterPro" id="IPR022170">
    <property type="entry name" value="MUL1-like"/>
</dbReference>
<keyword evidence="12" id="KW-0496">Mitochondrion</keyword>
<dbReference type="InterPro" id="IPR001841">
    <property type="entry name" value="Znf_RING"/>
</dbReference>
<dbReference type="GO" id="GO:0016567">
    <property type="term" value="P:protein ubiquitination"/>
    <property type="evidence" value="ECO:0007669"/>
    <property type="project" value="InterPro"/>
</dbReference>
<dbReference type="GO" id="GO:0008270">
    <property type="term" value="F:zinc ion binding"/>
    <property type="evidence" value="ECO:0007669"/>
    <property type="project" value="UniProtKB-KW"/>
</dbReference>
<sequence>MTGTSWVWDTVIPPIGDFIPELLCLGVDGIICSCPYLSYRDKAKTLEELRNAPILKLNSHLKSEIESKGSLSEDGESIAVSYAFIRGLVEADKLPLDSIYRPELSGVLRVSTILEHSKTMAMSGFWLDDSKVVSQTLDSVPFSLKESLGHWGNARVCIEEPSRFSRIDTDMVYNKFMAHEGNLASYFFSWLSGNVSKGIQLTEEMLFPDQRMTAVGEVVLDKNSSKVFLRPPSSIAQYSPYILTKDSPQTLIEEFSSSTNTTKWALLLFGAAGIGIAAFGMYRYYKKWLLENQKEDELRQIRKSRAKHSASNPSNEDINPESACVICYTQRREVIILNCGHVSLCFDCGEEIKRLKLPCPICRSPISRITPMYLA</sequence>
<dbReference type="Gene3D" id="3.30.40.10">
    <property type="entry name" value="Zinc/RING finger domain, C3HC4 (zinc finger)"/>
    <property type="match status" value="1"/>
</dbReference>
<organism evidence="17">
    <name type="scientific">Caligus clemensi</name>
    <name type="common">Sea louse</name>
    <dbReference type="NCBI Taxonomy" id="344056"/>
    <lineage>
        <taxon>Eukaryota</taxon>
        <taxon>Metazoa</taxon>
        <taxon>Ecdysozoa</taxon>
        <taxon>Arthropoda</taxon>
        <taxon>Crustacea</taxon>
        <taxon>Multicrustacea</taxon>
        <taxon>Hexanauplia</taxon>
        <taxon>Copepoda</taxon>
        <taxon>Siphonostomatoida</taxon>
        <taxon>Caligidae</taxon>
        <taxon>Caligus</taxon>
    </lineage>
</organism>
<evidence type="ECO:0000256" key="3">
    <source>
        <dbReference type="ARBA" id="ARBA00012483"/>
    </source>
</evidence>
<dbReference type="Pfam" id="PF13920">
    <property type="entry name" value="zf-C3HC4_3"/>
    <property type="match status" value="1"/>
</dbReference>
<dbReference type="PANTHER" id="PTHR12183">
    <property type="entry name" value="MITOCHONDRIAL UBIQUITIN LIGASE ACTIVATOR OF NFKB 1"/>
    <property type="match status" value="1"/>
</dbReference>
<keyword evidence="8" id="KW-0833">Ubl conjugation pathway</keyword>
<evidence type="ECO:0000256" key="1">
    <source>
        <dbReference type="ARBA" id="ARBA00000900"/>
    </source>
</evidence>
<proteinExistence type="evidence at transcript level"/>
<dbReference type="PANTHER" id="PTHR12183:SF32">
    <property type="entry name" value="MITOCHONDRIAL E3 UBIQUITIN PROTEIN LIGASE 1"/>
    <property type="match status" value="1"/>
</dbReference>
<comment type="catalytic activity">
    <reaction evidence="1">
        <text>S-ubiquitinyl-[E2 ubiquitin-conjugating enzyme]-L-cysteine + [acceptor protein]-L-lysine = [E2 ubiquitin-conjugating enzyme]-L-cysteine + N(6)-ubiquitinyl-[acceptor protein]-L-lysine.</text>
        <dbReference type="EC" id="2.3.2.27"/>
    </reaction>
</comment>
<feature type="transmembrane region" description="Helical" evidence="15">
    <location>
        <begin position="264"/>
        <end position="285"/>
    </location>
</feature>
<evidence type="ECO:0000256" key="14">
    <source>
        <dbReference type="PROSITE-ProRule" id="PRU00175"/>
    </source>
</evidence>
<evidence type="ECO:0000256" key="2">
    <source>
        <dbReference type="ARBA" id="ARBA00004374"/>
    </source>
</evidence>
<dbReference type="EMBL" id="BT080230">
    <property type="protein sequence ID" value="ACO14654.1"/>
    <property type="molecule type" value="mRNA"/>
</dbReference>
<name>C1C051_CALCM</name>
<dbReference type="Pfam" id="PF12483">
    <property type="entry name" value="GIDE"/>
    <property type="match status" value="1"/>
</dbReference>
<keyword evidence="5 15" id="KW-0812">Transmembrane</keyword>
<evidence type="ECO:0000256" key="10">
    <source>
        <dbReference type="ARBA" id="ARBA00022833"/>
    </source>
</evidence>
<evidence type="ECO:0000256" key="11">
    <source>
        <dbReference type="ARBA" id="ARBA00022989"/>
    </source>
</evidence>
<evidence type="ECO:0000256" key="7">
    <source>
        <dbReference type="ARBA" id="ARBA00022771"/>
    </source>
</evidence>
<dbReference type="SMART" id="SM00184">
    <property type="entry name" value="RING"/>
    <property type="match status" value="1"/>
</dbReference>
<keyword evidence="13 15" id="KW-0472">Membrane</keyword>
<evidence type="ECO:0000256" key="9">
    <source>
        <dbReference type="ARBA" id="ARBA00022787"/>
    </source>
</evidence>
<dbReference type="InterPro" id="IPR051652">
    <property type="entry name" value="MDM2_MDM4_MUL1"/>
</dbReference>
<gene>
    <name evidence="17" type="primary">CA166</name>
</gene>
<evidence type="ECO:0000313" key="17">
    <source>
        <dbReference type="EMBL" id="ACO14654.1"/>
    </source>
</evidence>
<reference evidence="17" key="1">
    <citation type="submission" date="2009-03" db="EMBL/GenBank/DDBJ databases">
        <title>Caligus clemensi ESTs and full-length cDNAs.</title>
        <authorList>
            <person name="Yasuike M."/>
            <person name="von Schalburg K."/>
            <person name="Cooper G."/>
            <person name="Leong J."/>
            <person name="Jones S.R.M."/>
            <person name="Koop B.F."/>
        </authorList>
    </citation>
    <scope>NUCLEOTIDE SEQUENCE</scope>
    <source>
        <tissue evidence="17">Whole</tissue>
    </source>
</reference>
<evidence type="ECO:0000256" key="15">
    <source>
        <dbReference type="SAM" id="Phobius"/>
    </source>
</evidence>
<keyword evidence="4" id="KW-0808">Transferase</keyword>
<evidence type="ECO:0000256" key="6">
    <source>
        <dbReference type="ARBA" id="ARBA00022723"/>
    </source>
</evidence>
<keyword evidence="7 14" id="KW-0863">Zinc-finger</keyword>
<keyword evidence="9" id="KW-1000">Mitochondrion outer membrane</keyword>
<evidence type="ECO:0000256" key="5">
    <source>
        <dbReference type="ARBA" id="ARBA00022692"/>
    </source>
</evidence>